<dbReference type="Gene3D" id="3.40.366.10">
    <property type="entry name" value="Malonyl-Coenzyme A Acyl Carrier Protein, domain 2"/>
    <property type="match status" value="1"/>
</dbReference>
<dbReference type="InterPro" id="IPR049551">
    <property type="entry name" value="PKS_DH_C"/>
</dbReference>
<gene>
    <name evidence="3" type="ORF">SAMN04515673_10451</name>
</gene>
<dbReference type="InterPro" id="IPR042104">
    <property type="entry name" value="PKS_dehydratase_sf"/>
</dbReference>
<dbReference type="STRING" id="871652.SAMN04515673_10451"/>
<dbReference type="Proteomes" id="UP000199302">
    <property type="component" value="Unassembled WGS sequence"/>
</dbReference>
<feature type="domain" description="Malonyl-CoA:ACP transacylase (MAT)" evidence="2">
    <location>
        <begin position="112"/>
        <end position="426"/>
    </location>
</feature>
<evidence type="ECO:0000313" key="4">
    <source>
        <dbReference type="Proteomes" id="UP000199302"/>
    </source>
</evidence>
<evidence type="ECO:0000256" key="1">
    <source>
        <dbReference type="SAM" id="MobiDB-lite"/>
    </source>
</evidence>
<dbReference type="InterPro" id="IPR016035">
    <property type="entry name" value="Acyl_Trfase/lysoPLipase"/>
</dbReference>
<dbReference type="GO" id="GO:0016740">
    <property type="term" value="F:transferase activity"/>
    <property type="evidence" value="ECO:0007669"/>
    <property type="project" value="InterPro"/>
</dbReference>
<accession>A0A1I6DL15</accession>
<dbReference type="Pfam" id="PF14765">
    <property type="entry name" value="PS-DH"/>
    <property type="match status" value="1"/>
</dbReference>
<dbReference type="InterPro" id="IPR052568">
    <property type="entry name" value="PKS-FAS_Synthase"/>
</dbReference>
<dbReference type="EMBL" id="FOYI01000004">
    <property type="protein sequence ID" value="SFR06136.1"/>
    <property type="molecule type" value="Genomic_DNA"/>
</dbReference>
<feature type="compositionally biased region" description="Low complexity" evidence="1">
    <location>
        <begin position="518"/>
        <end position="528"/>
    </location>
</feature>
<proteinExistence type="predicted"/>
<dbReference type="Pfam" id="PF00698">
    <property type="entry name" value="Acyl_transf_1"/>
    <property type="match status" value="1"/>
</dbReference>
<dbReference type="SUPFAM" id="SSF52151">
    <property type="entry name" value="FabD/lysophospholipase-like"/>
    <property type="match status" value="1"/>
</dbReference>
<dbReference type="SMART" id="SM00827">
    <property type="entry name" value="PKS_AT"/>
    <property type="match status" value="1"/>
</dbReference>
<sequence length="915" mass="96949">MSPAAVSSTALGVKGGATPKTLVLLSARTRGELIARLDATIARWAPAAPPEPGPHPAAHPERLALVAEPEKMPAALASARQTLTTRTAARIVHRSAGLYYASGAAPGSIAFLFSGEGAQRPGMLGEARTRIADLNTWLDALEATYARHGEAGIADLLHGAESEDAQTRESRARRLYDIAHGGQLGTIANLGLCQMLGRLGVHPDMVAGHSNGEHAAALVAGGDTASRSADICAWLRRASRAGQALPLPETAEAMFAVGGASPDLVSETLRAHGSGAFMAMENCPQQCVIGGRETVVRGVIADLSQRRAVCSRLPFARAYHTPLFAEWQRVLTESYAHLPLRPTSIPFISSFHASAVGPHPDAIRKALGAQWTDTVRFRDTVAHMYDRGARTFIEVGCDDKLTAFVQDTLRGRVHMAGAMLSSRTGEMAQVLRLLALLHIQGIALAFEGLAQVLGRAPASRVGPGGGARCPDTRRRTQDDAPQIARGGRAGGQTLARQRALVARARQALASGPVREDAAAASRLPDPAATQGRPAPGPDDRAATGDLGWHLTREGDPAIRDHAMGGLSVLAFSASVALAAEATQRPCVQGFPIVLRDLEAVNWITLDGHSLDLRACTADRPDGQHVALAAMGMPPGFRARRVADRMPQTARSDAIPALATTSTPSSWTAERFYRDYAFHGPGYRLVDEITAIGADGCDALLRLRASPARATDQSAAFARIDPMMLDAAGQLVALWMLGQGGRSPSTGFFPVSAREVRIFRAMPPAGSVVDCRVRLRGIPGFGSEANAVFLQGGRPIACITALRQREVPLPPVLANWIFGEGVDRFTKPADGAELVLDLDTWRDAFAAQGGIWSRVIAHRILGPDALSRWLAAPDIDALLAQIAQREWRAGAPPDAVPMLRWEGGTLIVGPQVRATA</sequence>
<dbReference type="PANTHER" id="PTHR43074">
    <property type="entry name" value="OMEGA-3 POLYUNSATURATED FATTY ACID SYNTHASE PFAB-RELATED"/>
    <property type="match status" value="1"/>
</dbReference>
<dbReference type="PANTHER" id="PTHR43074:SF1">
    <property type="entry name" value="BETA-KETOACYL SYNTHASE FAMILY PROTEIN-RELATED"/>
    <property type="match status" value="1"/>
</dbReference>
<dbReference type="InterPro" id="IPR001227">
    <property type="entry name" value="Ac_transferase_dom_sf"/>
</dbReference>
<dbReference type="SUPFAM" id="SSF55048">
    <property type="entry name" value="Probable ACP-binding domain of malonyl-CoA ACP transacylase"/>
    <property type="match status" value="1"/>
</dbReference>
<organism evidence="3 4">
    <name type="scientific">Poseidonocella sedimentorum</name>
    <dbReference type="NCBI Taxonomy" id="871652"/>
    <lineage>
        <taxon>Bacteria</taxon>
        <taxon>Pseudomonadati</taxon>
        <taxon>Pseudomonadota</taxon>
        <taxon>Alphaproteobacteria</taxon>
        <taxon>Rhodobacterales</taxon>
        <taxon>Roseobacteraceae</taxon>
        <taxon>Poseidonocella</taxon>
    </lineage>
</organism>
<evidence type="ECO:0000313" key="3">
    <source>
        <dbReference type="EMBL" id="SFR06136.1"/>
    </source>
</evidence>
<name>A0A1I6DL15_9RHOB</name>
<feature type="region of interest" description="Disordered" evidence="1">
    <location>
        <begin position="512"/>
        <end position="544"/>
    </location>
</feature>
<dbReference type="InterPro" id="IPR016036">
    <property type="entry name" value="Malonyl_transacylase_ACP-bd"/>
</dbReference>
<dbReference type="InterPro" id="IPR014043">
    <property type="entry name" value="Acyl_transferase_dom"/>
</dbReference>
<keyword evidence="4" id="KW-1185">Reference proteome</keyword>
<reference evidence="3 4" key="1">
    <citation type="submission" date="2016-10" db="EMBL/GenBank/DDBJ databases">
        <authorList>
            <person name="de Groot N.N."/>
        </authorList>
    </citation>
    <scope>NUCLEOTIDE SEQUENCE [LARGE SCALE GENOMIC DNA]</scope>
    <source>
        <strain evidence="4">KMM 9023,NRIC 0796,JCM 17311,KCTC 23692</strain>
    </source>
</reference>
<dbReference type="RefSeq" id="WP_177220486.1">
    <property type="nucleotide sequence ID" value="NZ_FOYI01000004.1"/>
</dbReference>
<feature type="region of interest" description="Disordered" evidence="1">
    <location>
        <begin position="457"/>
        <end position="492"/>
    </location>
</feature>
<protein>
    <submittedName>
        <fullName evidence="3">Malonyl CoA-acyl carrier protein transacylase</fullName>
    </submittedName>
</protein>
<dbReference type="AlphaFoldDB" id="A0A1I6DL15"/>
<dbReference type="Gene3D" id="3.10.129.110">
    <property type="entry name" value="Polyketide synthase dehydratase"/>
    <property type="match status" value="1"/>
</dbReference>
<evidence type="ECO:0000259" key="2">
    <source>
        <dbReference type="SMART" id="SM00827"/>
    </source>
</evidence>